<dbReference type="Pfam" id="PF01557">
    <property type="entry name" value="FAA_hydrolase"/>
    <property type="match status" value="1"/>
</dbReference>
<dbReference type="PANTHER" id="PTHR11820">
    <property type="entry name" value="ACYLPYRUVASE"/>
    <property type="match status" value="1"/>
</dbReference>
<gene>
    <name evidence="3" type="ordered locus">Dtur_0404</name>
</gene>
<accession>B8E1S5</accession>
<dbReference type="Proteomes" id="UP000007719">
    <property type="component" value="Chromosome"/>
</dbReference>
<evidence type="ECO:0000256" key="1">
    <source>
        <dbReference type="ARBA" id="ARBA00022723"/>
    </source>
</evidence>
<evidence type="ECO:0000313" key="3">
    <source>
        <dbReference type="EMBL" id="ACK41708.1"/>
    </source>
</evidence>
<dbReference type="eggNOG" id="COG0179">
    <property type="taxonomic scope" value="Bacteria"/>
</dbReference>
<dbReference type="GO" id="GO:0008704">
    <property type="term" value="F:5-carboxymethyl-2-hydroxymuconate delta-isomerase activity"/>
    <property type="evidence" value="ECO:0007669"/>
    <property type="project" value="UniProtKB-EC"/>
</dbReference>
<dbReference type="InterPro" id="IPR036663">
    <property type="entry name" value="Fumarylacetoacetase_C_sf"/>
</dbReference>
<proteinExistence type="predicted"/>
<dbReference type="InterPro" id="IPR011234">
    <property type="entry name" value="Fumarylacetoacetase-like_C"/>
</dbReference>
<dbReference type="FunFam" id="3.90.850.10:FF:000007">
    <property type="entry name" value="Fumarylacetoacetate hydrolase family protein"/>
    <property type="match status" value="1"/>
</dbReference>
<evidence type="ECO:0000259" key="2">
    <source>
        <dbReference type="Pfam" id="PF01557"/>
    </source>
</evidence>
<dbReference type="AlphaFoldDB" id="B8E1S5"/>
<dbReference type="FunCoup" id="B8E1S5">
    <property type="interactions" value="274"/>
</dbReference>
<protein>
    <submittedName>
        <fullName evidence="3">5-carboxymethyl-2-hydroxymuconate Delta-isomerase</fullName>
        <ecNumber evidence="3">5.3.3.10</ecNumber>
    </submittedName>
</protein>
<dbReference type="EMBL" id="CP001251">
    <property type="protein sequence ID" value="ACK41708.1"/>
    <property type="molecule type" value="Genomic_DNA"/>
</dbReference>
<sequence>MKIANLKSGERFFIGLLFEDKILNLTKAILMYSSIYEKNLRYVEKIDDILYMDNLQEYLNKVQDFIFEHNLIYSLTEEKYKFLPPIIKPQKILALGRNYVEHAKELGHKVPREPVFFSKSPSSLIAHEEEIVYPNFLTRVDPEVELGVIIKKRGKYIKEENAMDYVLGYTVVNDVTARDMQAEDFSNTNPWFRSKSFDTFCPVGPYLVLKEGIKDPHNLNIELRVNGEMRQKDNTKNMIFKIPQIISYISKHLTLQAGDIIATGTPSGISPIYPGDTVECIVEKVGVLRNEVVNEDL</sequence>
<dbReference type="PATRIC" id="fig|515635.4.peg.426"/>
<evidence type="ECO:0000313" key="4">
    <source>
        <dbReference type="Proteomes" id="UP000007719"/>
    </source>
</evidence>
<dbReference type="STRING" id="515635.Dtur_0404"/>
<dbReference type="KEGG" id="dtu:Dtur_0404"/>
<dbReference type="HOGENOM" id="CLU_028458_3_1_0"/>
<name>B8E1S5_DICTD</name>
<dbReference type="Gene3D" id="3.90.850.10">
    <property type="entry name" value="Fumarylacetoacetase-like, C-terminal domain"/>
    <property type="match status" value="1"/>
</dbReference>
<dbReference type="RefSeq" id="WP_012582793.1">
    <property type="nucleotide sequence ID" value="NC_011661.1"/>
</dbReference>
<dbReference type="InParanoid" id="B8E1S5"/>
<dbReference type="EC" id="5.3.3.10" evidence="3"/>
<reference evidence="4" key="1">
    <citation type="journal article" date="2016" name="Front. Microbiol.">
        <title>The complete genome sequence of hyperthermophile Dictyoglomus turgidum DSM 6724 reveals a specialized carbohydrate fermentor.</title>
        <authorList>
            <person name="Brumm P.J."/>
            <person name="Gowda K."/>
            <person name="Robb F.T."/>
            <person name="Mead D.A."/>
        </authorList>
    </citation>
    <scope>NUCLEOTIDE SEQUENCE [LARGE SCALE GENOMIC DNA]</scope>
    <source>
        <strain evidence="4">DSM 6724 / Z-1310</strain>
    </source>
</reference>
<organism evidence="3 4">
    <name type="scientific">Dictyoglomus turgidum (strain DSM 6724 / Z-1310)</name>
    <dbReference type="NCBI Taxonomy" id="515635"/>
    <lineage>
        <taxon>Bacteria</taxon>
        <taxon>Pseudomonadati</taxon>
        <taxon>Dictyoglomota</taxon>
        <taxon>Dictyoglomia</taxon>
        <taxon>Dictyoglomales</taxon>
        <taxon>Dictyoglomaceae</taxon>
        <taxon>Dictyoglomus</taxon>
    </lineage>
</organism>
<keyword evidence="4" id="KW-1185">Reference proteome</keyword>
<dbReference type="SUPFAM" id="SSF56529">
    <property type="entry name" value="FAH"/>
    <property type="match status" value="1"/>
</dbReference>
<dbReference type="PANTHER" id="PTHR11820:SF7">
    <property type="entry name" value="ACYLPYRUVASE FAHD1, MITOCHONDRIAL"/>
    <property type="match status" value="1"/>
</dbReference>
<dbReference type="GO" id="GO:0018773">
    <property type="term" value="F:acetylpyruvate hydrolase activity"/>
    <property type="evidence" value="ECO:0000318"/>
    <property type="project" value="GO_Central"/>
</dbReference>
<dbReference type="EnsemblBacteria" id="ACK41708">
    <property type="protein sequence ID" value="ACK41708"/>
    <property type="gene ID" value="Dtur_0404"/>
</dbReference>
<keyword evidence="3" id="KW-0413">Isomerase</keyword>
<feature type="domain" description="Fumarylacetoacetase-like C-terminal" evidence="2">
    <location>
        <begin position="91"/>
        <end position="293"/>
    </location>
</feature>
<keyword evidence="1" id="KW-0479">Metal-binding</keyword>
<dbReference type="GO" id="GO:0046872">
    <property type="term" value="F:metal ion binding"/>
    <property type="evidence" value="ECO:0007669"/>
    <property type="project" value="UniProtKB-KW"/>
</dbReference>
<dbReference type="OrthoDB" id="9805307at2"/>